<organism evidence="2 3">
    <name type="scientific">Desulfobotulus pelophilus</name>
    <dbReference type="NCBI Taxonomy" id="2823377"/>
    <lineage>
        <taxon>Bacteria</taxon>
        <taxon>Pseudomonadati</taxon>
        <taxon>Thermodesulfobacteriota</taxon>
        <taxon>Desulfobacteria</taxon>
        <taxon>Desulfobacterales</taxon>
        <taxon>Desulfobacteraceae</taxon>
        <taxon>Desulfobotulus</taxon>
    </lineage>
</organism>
<dbReference type="SUPFAM" id="SSF54523">
    <property type="entry name" value="Pili subunits"/>
    <property type="match status" value="1"/>
</dbReference>
<dbReference type="EMBL" id="JAPFPW010000008">
    <property type="protein sequence ID" value="MCW7754066.1"/>
    <property type="molecule type" value="Genomic_DNA"/>
</dbReference>
<reference evidence="2 3" key="1">
    <citation type="submission" date="2022-11" db="EMBL/GenBank/DDBJ databases">
        <title>Desulfobotulus tamanensis H1 sp. nov. - anaerobic, alkaliphilic, sulphate reducing bacterium isolated from terrestrial mud volcano.</title>
        <authorList>
            <person name="Frolova A."/>
            <person name="Merkel A.Y."/>
            <person name="Slobodkin A.I."/>
        </authorList>
    </citation>
    <scope>NUCLEOTIDE SEQUENCE [LARGE SCALE GENOMIC DNA]</scope>
    <source>
        <strain evidence="2 3">H1</strain>
    </source>
</reference>
<protein>
    <submittedName>
        <fullName evidence="2">Type II secretion system GspH family protein</fullName>
    </submittedName>
</protein>
<dbReference type="Gene3D" id="3.30.700.10">
    <property type="entry name" value="Glycoprotein, Type 4 Pilin"/>
    <property type="match status" value="1"/>
</dbReference>
<dbReference type="NCBIfam" id="TIGR02532">
    <property type="entry name" value="IV_pilin_GFxxxE"/>
    <property type="match status" value="1"/>
</dbReference>
<dbReference type="Pfam" id="PF07963">
    <property type="entry name" value="N_methyl"/>
    <property type="match status" value="1"/>
</dbReference>
<dbReference type="Proteomes" id="UP001209681">
    <property type="component" value="Unassembled WGS sequence"/>
</dbReference>
<comment type="caution">
    <text evidence="2">The sequence shown here is derived from an EMBL/GenBank/DDBJ whole genome shotgun (WGS) entry which is preliminary data.</text>
</comment>
<dbReference type="InterPro" id="IPR012902">
    <property type="entry name" value="N_methyl_site"/>
</dbReference>
<proteinExistence type="predicted"/>
<sequence>MLKIFKKRNKQLNQKGFTLLEILVVVAIMGFLVAMVAPRFAGIVGNTEDVVCDTNQQRMVAAVATYYETKGGLPSGLVNLVDQDGELTLTSAGAYEGDFKVPSSTGDLEFSDEGKATFAAEFMDRSQFALHILNDAEAQEIRKLGIGSVYNLNAYNYEGLVDSFVEVEETNQQDPMKRVGIRSGLGVLMVGLGAESDANDPAFDGFAVPSAVSGILQVDSADYEGWGNPEWIGRIFFGVGTDSDLVKEGMISTAGLCPTGLNDEQITWNHYGILLPRLEATVERLEASATANLASLENIVAKANGGVYRVFNLLKEQKGFEFVTQCPEGHMYPESEDFEEWTIYAGAAGVTEDEKIEAAKTAGL</sequence>
<accession>A0ABT3NA61</accession>
<evidence type="ECO:0000313" key="3">
    <source>
        <dbReference type="Proteomes" id="UP001209681"/>
    </source>
</evidence>
<evidence type="ECO:0000313" key="2">
    <source>
        <dbReference type="EMBL" id="MCW7754066.1"/>
    </source>
</evidence>
<name>A0ABT3NA61_9BACT</name>
<evidence type="ECO:0000256" key="1">
    <source>
        <dbReference type="SAM" id="Phobius"/>
    </source>
</evidence>
<gene>
    <name evidence="2" type="ORF">OOT00_08710</name>
</gene>
<dbReference type="PROSITE" id="PS00409">
    <property type="entry name" value="PROKAR_NTER_METHYL"/>
    <property type="match status" value="1"/>
</dbReference>
<keyword evidence="3" id="KW-1185">Reference proteome</keyword>
<keyword evidence="1" id="KW-0812">Transmembrane</keyword>
<keyword evidence="1" id="KW-0472">Membrane</keyword>
<dbReference type="RefSeq" id="WP_265424965.1">
    <property type="nucleotide sequence ID" value="NZ_JAPFPW010000008.1"/>
</dbReference>
<keyword evidence="1" id="KW-1133">Transmembrane helix</keyword>
<feature type="transmembrane region" description="Helical" evidence="1">
    <location>
        <begin position="16"/>
        <end position="37"/>
    </location>
</feature>
<dbReference type="InterPro" id="IPR045584">
    <property type="entry name" value="Pilin-like"/>
</dbReference>